<evidence type="ECO:0008006" key="7">
    <source>
        <dbReference type="Google" id="ProtNLM"/>
    </source>
</evidence>
<dbReference type="PROSITE" id="PS50920">
    <property type="entry name" value="SOLCAR"/>
    <property type="match status" value="1"/>
</dbReference>
<dbReference type="PANTHER" id="PTHR47567:SF1">
    <property type="entry name" value="NAD-DEPENDENT EPIMERASE_DEHYDRATASE DOMAIN-CONTAINING PROTEIN"/>
    <property type="match status" value="1"/>
</dbReference>
<evidence type="ECO:0000256" key="3">
    <source>
        <dbReference type="ARBA" id="ARBA00023136"/>
    </source>
</evidence>
<dbReference type="EMBL" id="HBIX01008612">
    <property type="protein sequence ID" value="CAE0713860.1"/>
    <property type="molecule type" value="Transcribed_RNA"/>
</dbReference>
<reference evidence="6" key="1">
    <citation type="submission" date="2021-01" db="EMBL/GenBank/DDBJ databases">
        <authorList>
            <person name="Corre E."/>
            <person name="Pelletier E."/>
            <person name="Niang G."/>
            <person name="Scheremetjew M."/>
            <person name="Finn R."/>
            <person name="Kale V."/>
            <person name="Holt S."/>
            <person name="Cochrane G."/>
            <person name="Meng A."/>
            <person name="Brown T."/>
            <person name="Cohen L."/>
        </authorList>
    </citation>
    <scope>NUCLEOTIDE SEQUENCE</scope>
    <source>
        <strain evidence="6">10249 10 AB</strain>
    </source>
</reference>
<dbReference type="InterPro" id="IPR018108">
    <property type="entry name" value="MCP_transmembrane"/>
</dbReference>
<evidence type="ECO:0000256" key="4">
    <source>
        <dbReference type="PROSITE-ProRule" id="PRU00282"/>
    </source>
</evidence>
<keyword evidence="3 4" id="KW-0472">Membrane</keyword>
<dbReference type="GO" id="GO:0016020">
    <property type="term" value="C:membrane"/>
    <property type="evidence" value="ECO:0007669"/>
    <property type="project" value="UniProtKB-SubCell"/>
</dbReference>
<dbReference type="AlphaFoldDB" id="A0A7S4AFB2"/>
<evidence type="ECO:0000256" key="2">
    <source>
        <dbReference type="ARBA" id="ARBA00022692"/>
    </source>
</evidence>
<dbReference type="Pfam" id="PF00153">
    <property type="entry name" value="Mito_carr"/>
    <property type="match status" value="2"/>
</dbReference>
<keyword evidence="2 4" id="KW-0812">Transmembrane</keyword>
<dbReference type="InterPro" id="IPR023395">
    <property type="entry name" value="MCP_dom_sf"/>
</dbReference>
<proteinExistence type="inferred from homology"/>
<accession>A0A7S4AFB2</accession>
<evidence type="ECO:0000256" key="5">
    <source>
        <dbReference type="RuleBase" id="RU000488"/>
    </source>
</evidence>
<dbReference type="PANTHER" id="PTHR47567">
    <property type="entry name" value="MITOCHONDRIAL SUBSTRATE/SOLUTE CARRIER"/>
    <property type="match status" value="1"/>
</dbReference>
<organism evidence="6">
    <name type="scientific">Pseudo-nitzschia australis</name>
    <dbReference type="NCBI Taxonomy" id="44445"/>
    <lineage>
        <taxon>Eukaryota</taxon>
        <taxon>Sar</taxon>
        <taxon>Stramenopiles</taxon>
        <taxon>Ochrophyta</taxon>
        <taxon>Bacillariophyta</taxon>
        <taxon>Bacillariophyceae</taxon>
        <taxon>Bacillariophycidae</taxon>
        <taxon>Bacillariales</taxon>
        <taxon>Bacillariaceae</taxon>
        <taxon>Pseudo-nitzschia</taxon>
    </lineage>
</organism>
<evidence type="ECO:0000313" key="6">
    <source>
        <dbReference type="EMBL" id="CAE0713860.1"/>
    </source>
</evidence>
<protein>
    <recommendedName>
        <fullName evidence="7">ADP/ATP translocase</fullName>
    </recommendedName>
</protein>
<dbReference type="Gene3D" id="1.50.40.10">
    <property type="entry name" value="Mitochondrial carrier domain"/>
    <property type="match status" value="1"/>
</dbReference>
<dbReference type="SUPFAM" id="SSF103506">
    <property type="entry name" value="Mitochondrial carrier"/>
    <property type="match status" value="1"/>
</dbReference>
<evidence type="ECO:0000256" key="1">
    <source>
        <dbReference type="ARBA" id="ARBA00004141"/>
    </source>
</evidence>
<feature type="repeat" description="Solcar" evidence="4">
    <location>
        <begin position="121"/>
        <end position="200"/>
    </location>
</feature>
<sequence>MSSTNNDAANANASTKPAPTFKEIMNKSAASAVRGGTAGAVAMGANVAALMWMRTTVNYQYRNGGTFFGALRHLYADGGVPRFYRGVLPALVQGPLSRFGDTAANTGILTLLDGFENTRDLPVAAKTVCASAAAAGWRIFLMPVDTVKTTMQVTGKFSAVTDKVKATGPLALYNGALAAASATFVGHYPWFFTYNFLSANIPKQDDQLAELGRRAVLGFCSSAISDTCSNSIRVCKVYKQSYPEQISYTQVVGNVIKESGVRGLFFRGLETKILANGMQGILFSILWKHFEEALFPKQSKK</sequence>
<comment type="subcellular location">
    <subcellularLocation>
        <location evidence="1">Membrane</location>
        <topology evidence="1">Multi-pass membrane protein</topology>
    </subcellularLocation>
</comment>
<comment type="similarity">
    <text evidence="5">Belongs to the mitochondrial carrier (TC 2.A.29) family.</text>
</comment>
<name>A0A7S4AFB2_9STRA</name>
<gene>
    <name evidence="6" type="ORF">PAUS00366_LOCUS6612</name>
</gene>
<keyword evidence="5" id="KW-0813">Transport</keyword>